<dbReference type="EMBL" id="CP067977">
    <property type="protein sequence ID" value="QQQ17939.1"/>
    <property type="molecule type" value="Genomic_DNA"/>
</dbReference>
<dbReference type="Pfam" id="PF13561">
    <property type="entry name" value="adh_short_C2"/>
    <property type="match status" value="1"/>
</dbReference>
<keyword evidence="2" id="KW-0560">Oxidoreductase</keyword>
<dbReference type="PANTHER" id="PTHR43639:SF1">
    <property type="entry name" value="SHORT-CHAIN DEHYDROGENASE_REDUCTASE FAMILY PROTEIN"/>
    <property type="match status" value="1"/>
</dbReference>
<gene>
    <name evidence="3" type="ORF">JIP62_11470</name>
</gene>
<dbReference type="InterPro" id="IPR036291">
    <property type="entry name" value="NAD(P)-bd_dom_sf"/>
</dbReference>
<keyword evidence="4" id="KW-1185">Reference proteome</keyword>
<dbReference type="PANTHER" id="PTHR43639">
    <property type="entry name" value="OXIDOREDUCTASE, SHORT-CHAIN DEHYDROGENASE/REDUCTASE FAMILY (AFU_ORTHOLOGUE AFUA_5G02870)"/>
    <property type="match status" value="1"/>
</dbReference>
<evidence type="ECO:0000313" key="3">
    <source>
        <dbReference type="EMBL" id="QQQ17939.1"/>
    </source>
</evidence>
<proteinExistence type="inferred from homology"/>
<dbReference type="NCBIfam" id="NF006597">
    <property type="entry name" value="PRK09134.1"/>
    <property type="match status" value="1"/>
</dbReference>
<sequence>MRSSSAGLTEASDRGVALVTGAGRRIGRAIALELARVGFDIAVHHREPQGGGAADAQALIADIQALGRRAAAVTADLSDEAAVRTVVPAAVQALGPLTLLVNNASVFQDDRVGGLERGLWDQHMETNLRAPIVLAEAFAAQAPAGSSIVNLLDQKVAKPDPRFFSYSLSRAGLWWATRTLAQALAPHIRVNGVAPGPTLPSIHQTQADFDAEAAGTLLQKPGSPEAVASAVRWLVDADMVTGQMIAVDGGQHLAWHTPDIVE</sequence>
<dbReference type="SUPFAM" id="SSF51735">
    <property type="entry name" value="NAD(P)-binding Rossmann-fold domains"/>
    <property type="match status" value="1"/>
</dbReference>
<organism evidence="3 4">
    <name type="scientific">Brevundimonas vitisensis</name>
    <dbReference type="NCBI Taxonomy" id="2800818"/>
    <lineage>
        <taxon>Bacteria</taxon>
        <taxon>Pseudomonadati</taxon>
        <taxon>Pseudomonadota</taxon>
        <taxon>Alphaproteobacteria</taxon>
        <taxon>Caulobacterales</taxon>
        <taxon>Caulobacteraceae</taxon>
        <taxon>Brevundimonas</taxon>
    </lineage>
</organism>
<name>A0ABX7BP81_9CAUL</name>
<protein>
    <submittedName>
        <fullName evidence="3">SDR family oxidoreductase</fullName>
    </submittedName>
</protein>
<evidence type="ECO:0000256" key="1">
    <source>
        <dbReference type="ARBA" id="ARBA00006484"/>
    </source>
</evidence>
<evidence type="ECO:0000256" key="2">
    <source>
        <dbReference type="ARBA" id="ARBA00023002"/>
    </source>
</evidence>
<evidence type="ECO:0000313" key="4">
    <source>
        <dbReference type="Proteomes" id="UP000595448"/>
    </source>
</evidence>
<comment type="similarity">
    <text evidence="1">Belongs to the short-chain dehydrogenases/reductases (SDR) family.</text>
</comment>
<reference evidence="3 4" key="1">
    <citation type="submission" date="2021-01" db="EMBL/GenBank/DDBJ databases">
        <title>Brevundimonas vitis sp. nov., an bacterium isolated from grape (Vitis vinifera).</title>
        <authorList>
            <person name="Jiang L."/>
            <person name="Lee J."/>
        </authorList>
    </citation>
    <scope>NUCLEOTIDE SEQUENCE [LARGE SCALE GENOMIC DNA]</scope>
    <source>
        <strain evidence="3 4">GRTSA-9</strain>
    </source>
</reference>
<dbReference type="InterPro" id="IPR002347">
    <property type="entry name" value="SDR_fam"/>
</dbReference>
<dbReference type="RefSeq" id="WP_201102314.1">
    <property type="nucleotide sequence ID" value="NZ_CP067977.1"/>
</dbReference>
<dbReference type="PRINTS" id="PR00081">
    <property type="entry name" value="GDHRDH"/>
</dbReference>
<dbReference type="Proteomes" id="UP000595448">
    <property type="component" value="Chromosome"/>
</dbReference>
<dbReference type="Gene3D" id="3.40.50.720">
    <property type="entry name" value="NAD(P)-binding Rossmann-like Domain"/>
    <property type="match status" value="1"/>
</dbReference>
<accession>A0ABX7BP81</accession>